<dbReference type="Proteomes" id="UP000679307">
    <property type="component" value="Chromosome"/>
</dbReference>
<proteinExistence type="inferred from homology"/>
<dbReference type="InterPro" id="IPR023981">
    <property type="entry name" value="MftF"/>
</dbReference>
<dbReference type="InterPro" id="IPR001173">
    <property type="entry name" value="Glyco_trans_2-like"/>
</dbReference>
<keyword evidence="4 7" id="KW-0808">Transferase</keyword>
<protein>
    <submittedName>
        <fullName evidence="7">Mycofactocin biosynthesis glycosyltransferase MftF</fullName>
        <ecNumber evidence="7">2.-.-.-</ecNumber>
    </submittedName>
</protein>
<reference evidence="7 8" key="1">
    <citation type="submission" date="2021-05" db="EMBL/GenBank/DDBJ databases">
        <title>Complete genome of Nocardioides aquaticus KCTC 9944T isolated from meromictic and hypersaline Ekho Lake, Antarctica.</title>
        <authorList>
            <person name="Hwang K."/>
            <person name="Kim K.M."/>
            <person name="Choe H."/>
        </authorList>
    </citation>
    <scope>NUCLEOTIDE SEQUENCE [LARGE SCALE GENOMIC DNA]</scope>
    <source>
        <strain evidence="7 8">KCTC 9944</strain>
    </source>
</reference>
<feature type="domain" description="Glycosyltransferase 2-like" evidence="6">
    <location>
        <begin position="108"/>
        <end position="274"/>
    </location>
</feature>
<keyword evidence="3" id="KW-0328">Glycosyltransferase</keyword>
<dbReference type="InterPro" id="IPR029044">
    <property type="entry name" value="Nucleotide-diphossugar_trans"/>
</dbReference>
<evidence type="ECO:0000313" key="7">
    <source>
        <dbReference type="EMBL" id="QVT78597.1"/>
    </source>
</evidence>
<dbReference type="EMBL" id="CP075371">
    <property type="protein sequence ID" value="QVT78597.1"/>
    <property type="molecule type" value="Genomic_DNA"/>
</dbReference>
<evidence type="ECO:0000313" key="8">
    <source>
        <dbReference type="Proteomes" id="UP000679307"/>
    </source>
</evidence>
<name>A0ABX8EDQ5_9ACTN</name>
<dbReference type="PANTHER" id="PTHR43179">
    <property type="entry name" value="RHAMNOSYLTRANSFERASE WBBL"/>
    <property type="match status" value="1"/>
</dbReference>
<gene>
    <name evidence="7" type="primary">mftF</name>
    <name evidence="7" type="ORF">ENKNEFLB_00975</name>
</gene>
<evidence type="ECO:0000256" key="5">
    <source>
        <dbReference type="SAM" id="MobiDB-lite"/>
    </source>
</evidence>
<feature type="region of interest" description="Disordered" evidence="5">
    <location>
        <begin position="1"/>
        <end position="34"/>
    </location>
</feature>
<dbReference type="EC" id="2.-.-.-" evidence="7"/>
<dbReference type="Pfam" id="PF00535">
    <property type="entry name" value="Glycos_transf_2"/>
    <property type="match status" value="1"/>
</dbReference>
<accession>A0ABX8EDQ5</accession>
<dbReference type="Gene3D" id="3.90.550.10">
    <property type="entry name" value="Spore Coat Polysaccharide Biosynthesis Protein SpsA, Chain A"/>
    <property type="match status" value="1"/>
</dbReference>
<sequence length="497" mass="51706">MTTPPPASTPVPEGTGLRLLPGARLGSRAPDGSRTLTGYGADRVLRLVPRAAGIVAGLPALLEDPVGRRLARTLLDAGVAEPWWPDAAPADDAEEAGDAGAGAGAGVTVVVPVHDRPDELARLLAALPGGPGGVPVVVVDDASADPGPVAAVAAAHGARLLRHPVNRGPAAARNTGLAAVTTPLVAFVDSDVVPEPGWLGTLRRHLDDPLVAVAAPRVLALEGLPSADRLARWVGAYETDRSSLDLGPRAAQVRPRAPVSYVPSACWLARVEALGDGFAEELRSGEDVDLVWRLVAAGWRVRYEPAARVRHDHRAGPAAWLRRKAFYGGSAADLARRHGDAVAPVVLTPWAAVTAVALLAQRRWSVPVAAAAWGTATVVLARRLPGERPAADAAVLASRGVGAVLTQTAASLTRHHWPLAVLAATRSRRARRALLVAALGEGLWDHHRVGATQSPAAYVVAHRLDDLAYGAGVWVGAVRARSPRALLPVLLRRRTGG</sequence>
<comment type="similarity">
    <text evidence="2">Belongs to the glycosyltransferase 2 family.</text>
</comment>
<evidence type="ECO:0000256" key="1">
    <source>
        <dbReference type="ARBA" id="ARBA00004776"/>
    </source>
</evidence>
<comment type="pathway">
    <text evidence="1">Cell wall biogenesis; cell wall polysaccharide biosynthesis.</text>
</comment>
<evidence type="ECO:0000256" key="2">
    <source>
        <dbReference type="ARBA" id="ARBA00006739"/>
    </source>
</evidence>
<dbReference type="PANTHER" id="PTHR43179:SF12">
    <property type="entry name" value="GALACTOFURANOSYLTRANSFERASE GLFT2"/>
    <property type="match status" value="1"/>
</dbReference>
<dbReference type="NCBIfam" id="TIGR03965">
    <property type="entry name" value="mycofact_glyco"/>
    <property type="match status" value="1"/>
</dbReference>
<keyword evidence="8" id="KW-1185">Reference proteome</keyword>
<evidence type="ECO:0000256" key="4">
    <source>
        <dbReference type="ARBA" id="ARBA00022679"/>
    </source>
</evidence>
<dbReference type="RefSeq" id="WP_214058165.1">
    <property type="nucleotide sequence ID" value="NZ_CP075371.1"/>
</dbReference>
<dbReference type="SUPFAM" id="SSF53448">
    <property type="entry name" value="Nucleotide-diphospho-sugar transferases"/>
    <property type="match status" value="1"/>
</dbReference>
<evidence type="ECO:0000256" key="3">
    <source>
        <dbReference type="ARBA" id="ARBA00022676"/>
    </source>
</evidence>
<evidence type="ECO:0000259" key="6">
    <source>
        <dbReference type="Pfam" id="PF00535"/>
    </source>
</evidence>
<organism evidence="7 8">
    <name type="scientific">Nocardioides aquaticus</name>
    <dbReference type="NCBI Taxonomy" id="160826"/>
    <lineage>
        <taxon>Bacteria</taxon>
        <taxon>Bacillati</taxon>
        <taxon>Actinomycetota</taxon>
        <taxon>Actinomycetes</taxon>
        <taxon>Propionibacteriales</taxon>
        <taxon>Nocardioidaceae</taxon>
        <taxon>Nocardioides</taxon>
    </lineage>
</organism>
<dbReference type="GO" id="GO:0016740">
    <property type="term" value="F:transferase activity"/>
    <property type="evidence" value="ECO:0007669"/>
    <property type="project" value="UniProtKB-KW"/>
</dbReference>